<sequence length="820" mass="93973">MSGIVELIPTPKSHQFEPRRIRVGPETEPVKIGRAVGRIQAAKDNAVFDCKVLSRNHALLWYKNGEFFIKDTKSSNGTFVNTERLGGTSQDSPPRQVFSGDIIQLGVEIIENTNKVMYGCIYALIQCYDADGNLIQLNRVNDPSTIKNSNDSLIVNRAMFQMQQFISEGAYREKMREEKLIDLVTLLDDVDRASETAWKALVNEDRLLARIEALEAQLAVCSNNNTPDKQKEELLKMIDDKTKFEATTKETIRRLQEEIAETRWRMQDMERSLNSTENTCNQLRNSNSDMEKLLYESACMFDQKMFEYAKSRKELEKTKIELYDQIHLREEWEAKFKNLERDVENASNDLAMLCFRVREYLEKSNGNFNRVIIVSLQKALKQVMGENDVEIAGKTKENEEQIIDKNAESYLKETLALQATIRDLVAELHQAKETIENMRMERNGEYRKVECNQLGVGDASLTMTEAGSVSVVPNKLALKTGDITTNGENVPMDCDTRFLDEDYDVVDSGVDDDGLVTREFVYRGKAYCPVPPTPMTLVYNGDYNSPYKVTAKKDSEEENVYIFELRIPNLKNNHSGTVQIYIKVGNDMLTRELDLTFRGFNLPKPDGRAFHELDGEYQVIGVPLRYVLPNEYNFVWYKNGELVPPQRKRTHQYISKSKVSPLPVAALNIGRTAEETAGSYRVVIENSSGENYCDIDIIHDTSRPFFYKLAECNACFHKRCVPGTDFDAPNTGMRVNLKIFYVSSSEKMTRVIWSCNDPQFVKGTEFDREDSRRSVYKYESKISFTMTIRTLEMKFKVTVMNEFGIKNGYMNVVLKGIAIF</sequence>
<dbReference type="InterPro" id="IPR036179">
    <property type="entry name" value="Ig-like_dom_sf"/>
</dbReference>
<dbReference type="InterPro" id="IPR013783">
    <property type="entry name" value="Ig-like_fold"/>
</dbReference>
<dbReference type="SUPFAM" id="SSF49879">
    <property type="entry name" value="SMAD/FHA domain"/>
    <property type="match status" value="1"/>
</dbReference>
<dbReference type="Gene3D" id="2.60.40.10">
    <property type="entry name" value="Immunoglobulins"/>
    <property type="match status" value="1"/>
</dbReference>
<dbReference type="Gene3D" id="2.60.200.20">
    <property type="match status" value="1"/>
</dbReference>
<reference evidence="3 4" key="1">
    <citation type="submission" date="2020-04" db="EMBL/GenBank/DDBJ databases">
        <authorList>
            <person name="Laetsch R D."/>
            <person name="Stevens L."/>
            <person name="Kumar S."/>
            <person name="Blaxter L. M."/>
        </authorList>
    </citation>
    <scope>NUCLEOTIDE SEQUENCE [LARGE SCALE GENOMIC DNA]</scope>
</reference>
<dbReference type="SMART" id="SM00240">
    <property type="entry name" value="FHA"/>
    <property type="match status" value="1"/>
</dbReference>
<dbReference type="PROSITE" id="PS50006">
    <property type="entry name" value="FHA_DOMAIN"/>
    <property type="match status" value="1"/>
</dbReference>
<comment type="caution">
    <text evidence="3">The sequence shown here is derived from an EMBL/GenBank/DDBJ whole genome shotgun (WGS) entry which is preliminary data.</text>
</comment>
<dbReference type="CDD" id="cd22679">
    <property type="entry name" value="FHA_SLMAP"/>
    <property type="match status" value="1"/>
</dbReference>
<keyword evidence="1" id="KW-0175">Coiled coil</keyword>
<proteinExistence type="predicted"/>
<dbReference type="PANTHER" id="PTHR15715">
    <property type="entry name" value="CENTROSOMAL PROTEIN OF 170 KDA"/>
    <property type="match status" value="1"/>
</dbReference>
<dbReference type="Pfam" id="PF00498">
    <property type="entry name" value="FHA"/>
    <property type="match status" value="1"/>
</dbReference>
<dbReference type="InterPro" id="IPR051176">
    <property type="entry name" value="Cent_Immune-Sig_Mod"/>
</dbReference>
<accession>A0A8S1F4J5</accession>
<evidence type="ECO:0000313" key="4">
    <source>
        <dbReference type="Proteomes" id="UP000494206"/>
    </source>
</evidence>
<dbReference type="OrthoDB" id="687730at2759"/>
<dbReference type="Proteomes" id="UP000494206">
    <property type="component" value="Unassembled WGS sequence"/>
</dbReference>
<gene>
    <name evidence="3" type="ORF">CBOVIS_LOCUS8670</name>
</gene>
<feature type="domain" description="FHA" evidence="2">
    <location>
        <begin position="30"/>
        <end position="85"/>
    </location>
</feature>
<protein>
    <recommendedName>
        <fullName evidence="2">FHA domain-containing protein</fullName>
    </recommendedName>
</protein>
<feature type="coiled-coil region" evidence="1">
    <location>
        <begin position="252"/>
        <end position="293"/>
    </location>
</feature>
<dbReference type="AlphaFoldDB" id="A0A8S1F4J5"/>
<organism evidence="3 4">
    <name type="scientific">Caenorhabditis bovis</name>
    <dbReference type="NCBI Taxonomy" id="2654633"/>
    <lineage>
        <taxon>Eukaryota</taxon>
        <taxon>Metazoa</taxon>
        <taxon>Ecdysozoa</taxon>
        <taxon>Nematoda</taxon>
        <taxon>Chromadorea</taxon>
        <taxon>Rhabditida</taxon>
        <taxon>Rhabditina</taxon>
        <taxon>Rhabditomorpha</taxon>
        <taxon>Rhabditoidea</taxon>
        <taxon>Rhabditidae</taxon>
        <taxon>Peloderinae</taxon>
        <taxon>Caenorhabditis</taxon>
    </lineage>
</organism>
<evidence type="ECO:0000313" key="3">
    <source>
        <dbReference type="EMBL" id="CAB3406618.1"/>
    </source>
</evidence>
<evidence type="ECO:0000256" key="1">
    <source>
        <dbReference type="SAM" id="Coils"/>
    </source>
</evidence>
<dbReference type="EMBL" id="CADEPM010000005">
    <property type="protein sequence ID" value="CAB3406618.1"/>
    <property type="molecule type" value="Genomic_DNA"/>
</dbReference>
<evidence type="ECO:0000259" key="2">
    <source>
        <dbReference type="PROSITE" id="PS50006"/>
    </source>
</evidence>
<dbReference type="InterPro" id="IPR008984">
    <property type="entry name" value="SMAD_FHA_dom_sf"/>
</dbReference>
<dbReference type="InterPro" id="IPR000253">
    <property type="entry name" value="FHA_dom"/>
</dbReference>
<name>A0A8S1F4J5_9PELO</name>
<keyword evidence="4" id="KW-1185">Reference proteome</keyword>
<dbReference type="PANTHER" id="PTHR15715:SF37">
    <property type="entry name" value="LD47843P"/>
    <property type="match status" value="1"/>
</dbReference>
<dbReference type="SUPFAM" id="SSF48726">
    <property type="entry name" value="Immunoglobulin"/>
    <property type="match status" value="1"/>
</dbReference>
<dbReference type="CDD" id="cd21911">
    <property type="entry name" value="CC1_SLMAP"/>
    <property type="match status" value="1"/>
</dbReference>